<dbReference type="Pfam" id="PF00106">
    <property type="entry name" value="adh_short"/>
    <property type="match status" value="1"/>
</dbReference>
<keyword evidence="4" id="KW-1185">Reference proteome</keyword>
<dbReference type="InterPro" id="IPR036291">
    <property type="entry name" value="NAD(P)-bd_dom_sf"/>
</dbReference>
<name>A0ABT5WLR1_9SPHN</name>
<dbReference type="InterPro" id="IPR002347">
    <property type="entry name" value="SDR_fam"/>
</dbReference>
<evidence type="ECO:0000313" key="3">
    <source>
        <dbReference type="EMBL" id="MDE8650991.1"/>
    </source>
</evidence>
<proteinExistence type="inferred from homology"/>
<dbReference type="Proteomes" id="UP001216253">
    <property type="component" value="Unassembled WGS sequence"/>
</dbReference>
<evidence type="ECO:0000313" key="4">
    <source>
        <dbReference type="Proteomes" id="UP001216253"/>
    </source>
</evidence>
<protein>
    <submittedName>
        <fullName evidence="3">SDR family oxidoreductase</fullName>
    </submittedName>
</protein>
<dbReference type="PANTHER" id="PTHR42760">
    <property type="entry name" value="SHORT-CHAIN DEHYDROGENASES/REDUCTASES FAMILY MEMBER"/>
    <property type="match status" value="1"/>
</dbReference>
<evidence type="ECO:0000256" key="1">
    <source>
        <dbReference type="ARBA" id="ARBA00006484"/>
    </source>
</evidence>
<gene>
    <name evidence="3" type="ORF">PYV00_04560</name>
</gene>
<reference evidence="3 4" key="1">
    <citation type="submission" date="2023-03" db="EMBL/GenBank/DDBJ databases">
        <title>NovoSphingobium album sp. nov. isolated from polycyclic aromatic hydrocarbons- and heavy-metal polluted soil.</title>
        <authorList>
            <person name="Liu Z."/>
            <person name="Wang K."/>
        </authorList>
    </citation>
    <scope>NUCLEOTIDE SEQUENCE [LARGE SCALE GENOMIC DNA]</scope>
    <source>
        <strain evidence="3 4">H3SJ31-1</strain>
    </source>
</reference>
<comment type="similarity">
    <text evidence="1">Belongs to the short-chain dehydrogenases/reductases (SDR) family.</text>
</comment>
<dbReference type="SUPFAM" id="SSF51735">
    <property type="entry name" value="NAD(P)-binding Rossmann-fold domains"/>
    <property type="match status" value="1"/>
</dbReference>
<dbReference type="Pfam" id="PF13561">
    <property type="entry name" value="adh_short_C2"/>
    <property type="match status" value="1"/>
</dbReference>
<dbReference type="RefSeq" id="WP_275227079.1">
    <property type="nucleotide sequence ID" value="NZ_JARESE010000012.1"/>
</dbReference>
<comment type="caution">
    <text evidence="3">The sequence shown here is derived from an EMBL/GenBank/DDBJ whole genome shotgun (WGS) entry which is preliminary data.</text>
</comment>
<dbReference type="PRINTS" id="PR00081">
    <property type="entry name" value="GDHRDH"/>
</dbReference>
<dbReference type="EMBL" id="JARESE010000012">
    <property type="protein sequence ID" value="MDE8650991.1"/>
    <property type="molecule type" value="Genomic_DNA"/>
</dbReference>
<organism evidence="3 4">
    <name type="scientific">Novosphingobium album</name>
    <name type="common">ex Liu et al. 2023</name>
    <dbReference type="NCBI Taxonomy" id="3031130"/>
    <lineage>
        <taxon>Bacteria</taxon>
        <taxon>Pseudomonadati</taxon>
        <taxon>Pseudomonadota</taxon>
        <taxon>Alphaproteobacteria</taxon>
        <taxon>Sphingomonadales</taxon>
        <taxon>Sphingomonadaceae</taxon>
        <taxon>Novosphingobium</taxon>
    </lineage>
</organism>
<feature type="region of interest" description="Disordered" evidence="2">
    <location>
        <begin position="218"/>
        <end position="238"/>
    </location>
</feature>
<dbReference type="Gene3D" id="3.40.50.720">
    <property type="entry name" value="NAD(P)-binding Rossmann-like Domain"/>
    <property type="match status" value="1"/>
</dbReference>
<sequence>MSTTAVELTAYWAKGPVALIIGCGGMGTSIARTLGRRHPLLMVDIDQKRLDATVDGLLLDGFAARGHLCDITDPAQIETLGQVLAQGPGVRALAHVAAVGKSIGDWRKMMDIDLFGAVRVAQAAGPSLVRGGAALFISSLASYLPPLDSKLDALLDDPLAPGFCDALETYHGREPDFDWTYNYAKLGVNRLAERLARDWRGREARALSLSPGMIDSPMARAEGDTLPSHDGSEARVTRADKAKEIPLEREGSLLEITNVVDFLLSDAASFVNGIDIPVDGGHRAVWHKAGIVAR</sequence>
<accession>A0ABT5WLR1</accession>
<evidence type="ECO:0000256" key="2">
    <source>
        <dbReference type="SAM" id="MobiDB-lite"/>
    </source>
</evidence>